<proteinExistence type="predicted"/>
<evidence type="ECO:0000256" key="1">
    <source>
        <dbReference type="SAM" id="MobiDB-lite"/>
    </source>
</evidence>
<dbReference type="EMBL" id="JAWPEI010000008">
    <property type="protein sequence ID" value="KAK4717938.1"/>
    <property type="molecule type" value="Genomic_DNA"/>
</dbReference>
<protein>
    <recommendedName>
        <fullName evidence="4">Reverse transcriptase domain-containing protein</fullName>
    </recommendedName>
</protein>
<dbReference type="Proteomes" id="UP001311915">
    <property type="component" value="Unassembled WGS sequence"/>
</dbReference>
<organism evidence="2 3">
    <name type="scientific">Solanum pinnatisectum</name>
    <name type="common">tansyleaf nightshade</name>
    <dbReference type="NCBI Taxonomy" id="50273"/>
    <lineage>
        <taxon>Eukaryota</taxon>
        <taxon>Viridiplantae</taxon>
        <taxon>Streptophyta</taxon>
        <taxon>Embryophyta</taxon>
        <taxon>Tracheophyta</taxon>
        <taxon>Spermatophyta</taxon>
        <taxon>Magnoliopsida</taxon>
        <taxon>eudicotyledons</taxon>
        <taxon>Gunneridae</taxon>
        <taxon>Pentapetalae</taxon>
        <taxon>asterids</taxon>
        <taxon>lamiids</taxon>
        <taxon>Solanales</taxon>
        <taxon>Solanaceae</taxon>
        <taxon>Solanoideae</taxon>
        <taxon>Solaneae</taxon>
        <taxon>Solanum</taxon>
    </lineage>
</organism>
<dbReference type="PANTHER" id="PTHR33067:SF9">
    <property type="entry name" value="RNA-DIRECTED DNA POLYMERASE"/>
    <property type="match status" value="1"/>
</dbReference>
<gene>
    <name evidence="2" type="ORF">R3W88_016276</name>
</gene>
<feature type="compositionally biased region" description="Low complexity" evidence="1">
    <location>
        <begin position="98"/>
        <end position="111"/>
    </location>
</feature>
<evidence type="ECO:0008006" key="4">
    <source>
        <dbReference type="Google" id="ProtNLM"/>
    </source>
</evidence>
<keyword evidence="3" id="KW-1185">Reference proteome</keyword>
<evidence type="ECO:0000313" key="3">
    <source>
        <dbReference type="Proteomes" id="UP001311915"/>
    </source>
</evidence>
<reference evidence="2 3" key="1">
    <citation type="submission" date="2023-10" db="EMBL/GenBank/DDBJ databases">
        <title>Genome-Wide Identification Analysis in wild type Solanum Pinnatisectum Reveals Some Genes Defensing Phytophthora Infestans.</title>
        <authorList>
            <person name="Sun C."/>
        </authorList>
    </citation>
    <scope>NUCLEOTIDE SEQUENCE [LARGE SCALE GENOMIC DNA]</scope>
    <source>
        <strain evidence="2">LQN</strain>
        <tissue evidence="2">Leaf</tissue>
    </source>
</reference>
<comment type="caution">
    <text evidence="2">The sequence shown here is derived from an EMBL/GenBank/DDBJ whole genome shotgun (WGS) entry which is preliminary data.</text>
</comment>
<accession>A0AAV9KX24</accession>
<sequence>MEHSKSEIGRSAFVVQDVPSQSADDIREGMAQIRTKLRLVLKYVSGGPKKVNALNYLTGTPPPPGGECYYEKDAYLVIDQTRGFRANAQGSNLDNWHQGQGNQGQNYGNYNKEGLYAQDGNYNRDNNYNWNNYGNRNERLGPYVEIVVENENDEIEFNGESKPATEKEAEITQKVIPMPRLPPPFPQRLVKKNDEGKYRRFITMLKQLSINVPLIEALEIMPRYAKFMKDLATKKRDVSFEDDDRLEHCSAIATRSLVQKKENPGAFTIPCTIGLLHFVKALCDLGAKL</sequence>
<evidence type="ECO:0000313" key="2">
    <source>
        <dbReference type="EMBL" id="KAK4717938.1"/>
    </source>
</evidence>
<feature type="region of interest" description="Disordered" evidence="1">
    <location>
        <begin position="92"/>
        <end position="113"/>
    </location>
</feature>
<name>A0AAV9KX24_9SOLN</name>
<dbReference type="AlphaFoldDB" id="A0AAV9KX24"/>
<dbReference type="PANTHER" id="PTHR33067">
    <property type="entry name" value="RNA-DIRECTED DNA POLYMERASE-RELATED"/>
    <property type="match status" value="1"/>
</dbReference>